<keyword evidence="2" id="KW-0806">Transcription termination</keyword>
<evidence type="ECO:0000313" key="4">
    <source>
        <dbReference type="EMBL" id="TKS02893.1"/>
    </source>
</evidence>
<dbReference type="Pfam" id="PF02536">
    <property type="entry name" value="mTERF"/>
    <property type="match status" value="1"/>
</dbReference>
<dbReference type="EMBL" id="RCHU01000507">
    <property type="protein sequence ID" value="TKS02893.1"/>
    <property type="molecule type" value="Genomic_DNA"/>
</dbReference>
<comment type="caution">
    <text evidence="4">The sequence shown here is derived from an EMBL/GenBank/DDBJ whole genome shotgun (WGS) entry which is preliminary data.</text>
</comment>
<proteinExistence type="inferred from homology"/>
<dbReference type="SMART" id="SM00733">
    <property type="entry name" value="Mterf"/>
    <property type="match status" value="2"/>
</dbReference>
<accession>A0A4U5PZ43</accession>
<dbReference type="STRING" id="43335.A0A4U5PZ43"/>
<dbReference type="InterPro" id="IPR038538">
    <property type="entry name" value="MTERF_sf"/>
</dbReference>
<protein>
    <submittedName>
        <fullName evidence="4">Uncharacterized protein</fullName>
    </submittedName>
</protein>
<dbReference type="Gene3D" id="1.25.70.10">
    <property type="entry name" value="Transcription termination factor 3, mitochondrial"/>
    <property type="match status" value="1"/>
</dbReference>
<organism evidence="4">
    <name type="scientific">Populus alba</name>
    <name type="common">White poplar</name>
    <dbReference type="NCBI Taxonomy" id="43335"/>
    <lineage>
        <taxon>Eukaryota</taxon>
        <taxon>Viridiplantae</taxon>
        <taxon>Streptophyta</taxon>
        <taxon>Embryophyta</taxon>
        <taxon>Tracheophyta</taxon>
        <taxon>Spermatophyta</taxon>
        <taxon>Magnoliopsida</taxon>
        <taxon>eudicotyledons</taxon>
        <taxon>Gunneridae</taxon>
        <taxon>Pentapetalae</taxon>
        <taxon>rosids</taxon>
        <taxon>fabids</taxon>
        <taxon>Malpighiales</taxon>
        <taxon>Salicaceae</taxon>
        <taxon>Saliceae</taxon>
        <taxon>Populus</taxon>
    </lineage>
</organism>
<name>A0A4U5PZ43_POPAL</name>
<dbReference type="AlphaFoldDB" id="A0A4U5PZ43"/>
<keyword evidence="3" id="KW-0809">Transit peptide</keyword>
<gene>
    <name evidence="4" type="ORF">D5086_0000156840</name>
</gene>
<evidence type="ECO:0000256" key="1">
    <source>
        <dbReference type="ARBA" id="ARBA00007692"/>
    </source>
</evidence>
<dbReference type="InterPro" id="IPR003690">
    <property type="entry name" value="MTERF"/>
</dbReference>
<dbReference type="PANTHER" id="PTHR13068">
    <property type="entry name" value="CGI-12 PROTEIN-RELATED"/>
    <property type="match status" value="1"/>
</dbReference>
<sequence>MVVRAPGILTLSMNRNLGPKLDYSVREIKGDLEEFKKFPQFFSFSLERKIKPRHRMLVEYGLKMPLSRMLKVNEGEFNARLFEMLLRMVEESVGRISSSGFKPITTVRNSQVNKKVLLFCPNSRNSSVQLSCYSLLPAFLETLVSGICLHILHQFSMYQSNRMNSCDHEQYVVDTSLKYLVWIWDVSGQAQFLKEDLKHKCLKNLLSLIILSSPRRILCCQVTHHVRSGAKTKIKENGFRVWFKFSTSTLKHINRAEKGYLTAKDAYSTVCFWLPRAESCCLQFHPTQVAFTFGLFNCFLVLPPSFHAYGHALVDEVATNLGQVPCSCINVDIADPGGVYSSAENCPNSFSYRKDILARA</sequence>
<comment type="similarity">
    <text evidence="1">Belongs to the mTERF family.</text>
</comment>
<dbReference type="GO" id="GO:0006353">
    <property type="term" value="P:DNA-templated transcription termination"/>
    <property type="evidence" value="ECO:0007669"/>
    <property type="project" value="UniProtKB-KW"/>
</dbReference>
<evidence type="ECO:0000256" key="3">
    <source>
        <dbReference type="ARBA" id="ARBA00022946"/>
    </source>
</evidence>
<reference evidence="4" key="1">
    <citation type="submission" date="2018-10" db="EMBL/GenBank/DDBJ databases">
        <title>Population genomic analysis revealed the cold adaptation of white poplar.</title>
        <authorList>
            <person name="Liu Y.-J."/>
        </authorList>
    </citation>
    <scope>NUCLEOTIDE SEQUENCE [LARGE SCALE GENOMIC DNA]</scope>
    <source>
        <strain evidence="4">PAL-ZL1</strain>
    </source>
</reference>
<keyword evidence="2" id="KW-0805">Transcription regulation</keyword>
<keyword evidence="2" id="KW-0804">Transcription</keyword>
<dbReference type="GO" id="GO:0003676">
    <property type="term" value="F:nucleic acid binding"/>
    <property type="evidence" value="ECO:0007669"/>
    <property type="project" value="InterPro"/>
</dbReference>
<dbReference type="PANTHER" id="PTHR13068:SF36">
    <property type="entry name" value="TRANSCRIPTION TERMINATION FACTOR MTEF1, CHLOROPLASTIC"/>
    <property type="match status" value="1"/>
</dbReference>
<evidence type="ECO:0000256" key="2">
    <source>
        <dbReference type="ARBA" id="ARBA00022472"/>
    </source>
</evidence>